<evidence type="ECO:0000313" key="3">
    <source>
        <dbReference type="Proteomes" id="UP000829517"/>
    </source>
</evidence>
<dbReference type="CDD" id="cd07818">
    <property type="entry name" value="SRPBCC_1"/>
    <property type="match status" value="1"/>
</dbReference>
<comment type="caution">
    <text evidence="2">The sequence shown here is derived from an EMBL/GenBank/DDBJ whole genome shotgun (WGS) entry which is preliminary data.</text>
</comment>
<name>A0ABS9J3T1_9FLAO</name>
<organism evidence="2 3">
    <name type="scientific">Joostella atrarenae</name>
    <dbReference type="NCBI Taxonomy" id="679257"/>
    <lineage>
        <taxon>Bacteria</taxon>
        <taxon>Pseudomonadati</taxon>
        <taxon>Bacteroidota</taxon>
        <taxon>Flavobacteriia</taxon>
        <taxon>Flavobacteriales</taxon>
        <taxon>Flavobacteriaceae</taxon>
        <taxon>Joostella</taxon>
    </lineage>
</organism>
<keyword evidence="1" id="KW-0472">Membrane</keyword>
<dbReference type="InterPro" id="IPR023393">
    <property type="entry name" value="START-like_dom_sf"/>
</dbReference>
<sequence length="356" mass="40402">MRILKYLIFLLLITAIGVAIYVAIQPDNYKVSTNATIQAPQPVIYNYINDLKEWPKWSPWHEKDKNASVSFGEVSKGQDASYSWNGETMGEGTIKTNYSKKDSINQTINFITPYESTSKIFWTLSPVEKQKETVVTWGMEGKLSFTEKAMILLKGDMEADLTKDFNRGLQKLDSLIISDMKKYSISIIGETAYGGGYYLYQTASAKQNEIDIATKRIFPEIKSFMENSYVTAAGNEFILFQQMNDNNETAIFSASIPIKERIGTPPGSTILCDFIEPGNYFKTVLKGDYSNINETWIKAREAMKQQNLEPDPTKYPFETHIRTSKEYPNPADHLTEVYIPILSSVNTSSVINTEQY</sequence>
<reference evidence="2 3" key="1">
    <citation type="submission" date="2021-01" db="EMBL/GenBank/DDBJ databases">
        <title>Genome sequencing of Joostella atrarenae M1-2 (= KCTC 23194).</title>
        <authorList>
            <person name="Zakaria M.R."/>
            <person name="Lam M.Q."/>
            <person name="Chong C.S."/>
        </authorList>
    </citation>
    <scope>NUCLEOTIDE SEQUENCE [LARGE SCALE GENOMIC DNA]</scope>
    <source>
        <strain evidence="2 3">M1-2</strain>
    </source>
</reference>
<evidence type="ECO:0000313" key="2">
    <source>
        <dbReference type="EMBL" id="MCF8715087.1"/>
    </source>
</evidence>
<keyword evidence="1" id="KW-0812">Transmembrane</keyword>
<dbReference type="Gene3D" id="3.30.530.20">
    <property type="match status" value="1"/>
</dbReference>
<gene>
    <name evidence="2" type="ORF">JM658_09650</name>
</gene>
<protein>
    <submittedName>
        <fullName evidence="2">SRPBCC family protein</fullName>
    </submittedName>
</protein>
<dbReference type="Gene3D" id="3.20.80.10">
    <property type="entry name" value="Regulatory factor, effector binding domain"/>
    <property type="match status" value="1"/>
</dbReference>
<keyword evidence="1" id="KW-1133">Transmembrane helix</keyword>
<dbReference type="SUPFAM" id="SSF55961">
    <property type="entry name" value="Bet v1-like"/>
    <property type="match status" value="1"/>
</dbReference>
<evidence type="ECO:0000256" key="1">
    <source>
        <dbReference type="SAM" id="Phobius"/>
    </source>
</evidence>
<feature type="transmembrane region" description="Helical" evidence="1">
    <location>
        <begin position="7"/>
        <end position="24"/>
    </location>
</feature>
<keyword evidence="3" id="KW-1185">Reference proteome</keyword>
<accession>A0ABS9J3T1</accession>
<dbReference type="RefSeq" id="WP_236959053.1">
    <property type="nucleotide sequence ID" value="NZ_JAETXX010000005.1"/>
</dbReference>
<dbReference type="Proteomes" id="UP000829517">
    <property type="component" value="Unassembled WGS sequence"/>
</dbReference>
<dbReference type="SUPFAM" id="SSF55136">
    <property type="entry name" value="Probable bacterial effector-binding domain"/>
    <property type="match status" value="1"/>
</dbReference>
<proteinExistence type="predicted"/>
<dbReference type="InterPro" id="IPR011256">
    <property type="entry name" value="Reg_factor_effector_dom_sf"/>
</dbReference>
<dbReference type="EMBL" id="JAETXX010000005">
    <property type="protein sequence ID" value="MCF8715087.1"/>
    <property type="molecule type" value="Genomic_DNA"/>
</dbReference>